<dbReference type="Proteomes" id="UP001597510">
    <property type="component" value="Unassembled WGS sequence"/>
</dbReference>
<evidence type="ECO:0000313" key="1">
    <source>
        <dbReference type="EMBL" id="MFD2520382.1"/>
    </source>
</evidence>
<dbReference type="PROSITE" id="PS51257">
    <property type="entry name" value="PROKAR_LIPOPROTEIN"/>
    <property type="match status" value="1"/>
</dbReference>
<evidence type="ECO:0000313" key="2">
    <source>
        <dbReference type="Proteomes" id="UP001597510"/>
    </source>
</evidence>
<accession>A0ABW5J4U3</accession>
<protein>
    <submittedName>
        <fullName evidence="1">Uncharacterized protein</fullName>
    </submittedName>
</protein>
<comment type="caution">
    <text evidence="1">The sequence shown here is derived from an EMBL/GenBank/DDBJ whole genome shotgun (WGS) entry which is preliminary data.</text>
</comment>
<proteinExistence type="predicted"/>
<reference evidence="2" key="1">
    <citation type="journal article" date="2019" name="Int. J. Syst. Evol. Microbiol.">
        <title>The Global Catalogue of Microorganisms (GCM) 10K type strain sequencing project: providing services to taxonomists for standard genome sequencing and annotation.</title>
        <authorList>
            <consortium name="The Broad Institute Genomics Platform"/>
            <consortium name="The Broad Institute Genome Sequencing Center for Infectious Disease"/>
            <person name="Wu L."/>
            <person name="Ma J."/>
        </authorList>
    </citation>
    <scope>NUCLEOTIDE SEQUENCE [LARGE SCALE GENOMIC DNA]</scope>
    <source>
        <strain evidence="2">KCTC 52344</strain>
    </source>
</reference>
<dbReference type="SUPFAM" id="SSF55486">
    <property type="entry name" value="Metalloproteases ('zincins'), catalytic domain"/>
    <property type="match status" value="1"/>
</dbReference>
<organism evidence="1 2">
    <name type="scientific">Emticicia soli</name>
    <dbReference type="NCBI Taxonomy" id="2027878"/>
    <lineage>
        <taxon>Bacteria</taxon>
        <taxon>Pseudomonadati</taxon>
        <taxon>Bacteroidota</taxon>
        <taxon>Cytophagia</taxon>
        <taxon>Cytophagales</taxon>
        <taxon>Leadbetterellaceae</taxon>
        <taxon>Emticicia</taxon>
    </lineage>
</organism>
<dbReference type="EMBL" id="JBHULC010000005">
    <property type="protein sequence ID" value="MFD2520382.1"/>
    <property type="molecule type" value="Genomic_DNA"/>
</dbReference>
<keyword evidence="2" id="KW-1185">Reference proteome</keyword>
<sequence length="547" mass="63065">MKNFRLITSIVILFFAFACDKQFIENEKIALNPTKPESSAQFSGLREEASQINDQFMVLGRKLKNPYTIENMKKALENINANRPDKLQLNIKPNYLYVRFLPKNEEEYALLNRDKNLELYNYPLDYEIVKRGNSYRDSSIKDGSFSWKYAAVKVEYDFPKIQHEILSELYLPDKDDELKNKYSNLIDVLDNEALRLSDNLPEKKLKNTKVASWIPNGQIQMFDDVKNMNVPIKGCKVRTRRWFSTESTLTDNWGYYNIGVSYNNPANHEILWSRADFDILNSDLDIAVFNGPEQSTPWSLVIISGKSRLYAVTHRAAYEYYYNNFTLTTPGYTRLSVRDENEQNYRPGLSNQFNPGGFKIKIWTKIDDANNNNLGYRYRSCLETFGTVIHELGHNVHYLINTTGYNFGSSAVAESWGEGVKWHFTSIEYGKCGDAVFVGSSPSSPLAYSDPTNFTDNFQRRFDAPYYISQSLSPIDYTPIVIDLIDNFNQETSFGAMYANDNVSGYSIVEFQQAIRYNDTWGTVRDYLTSHSSNPQTAAVNILFSQW</sequence>
<gene>
    <name evidence="1" type="ORF">ACFSR2_05780</name>
</gene>
<dbReference type="RefSeq" id="WP_340239016.1">
    <property type="nucleotide sequence ID" value="NZ_JBBEWC010000011.1"/>
</dbReference>
<name>A0ABW5J4U3_9BACT</name>